<organism evidence="6">
    <name type="scientific">Candidatus Electrothrix aestuarii</name>
    <dbReference type="NCBI Taxonomy" id="3062594"/>
    <lineage>
        <taxon>Bacteria</taxon>
        <taxon>Pseudomonadati</taxon>
        <taxon>Thermodesulfobacteriota</taxon>
        <taxon>Desulfobulbia</taxon>
        <taxon>Desulfobulbales</taxon>
        <taxon>Desulfobulbaceae</taxon>
        <taxon>Candidatus Electrothrix</taxon>
    </lineage>
</organism>
<feature type="compositionally biased region" description="Polar residues" evidence="4">
    <location>
        <begin position="89"/>
        <end position="102"/>
    </location>
</feature>
<dbReference type="SUPFAM" id="SSF141072">
    <property type="entry name" value="CalX-like"/>
    <property type="match status" value="1"/>
</dbReference>
<dbReference type="GO" id="GO:0007154">
    <property type="term" value="P:cell communication"/>
    <property type="evidence" value="ECO:0007669"/>
    <property type="project" value="InterPro"/>
</dbReference>
<dbReference type="SMART" id="SM00237">
    <property type="entry name" value="Calx_beta"/>
    <property type="match status" value="1"/>
</dbReference>
<dbReference type="AlphaFoldDB" id="A0AAU8M0S8"/>
<keyword evidence="1" id="KW-0732">Signal</keyword>
<name>A0AAU8M0S8_9BACT</name>
<dbReference type="InterPro" id="IPR038081">
    <property type="entry name" value="CalX-like_sf"/>
</dbReference>
<dbReference type="InterPro" id="IPR008929">
    <property type="entry name" value="Chondroitin_lyas"/>
</dbReference>
<reference evidence="6" key="2">
    <citation type="submission" date="2024-06" db="EMBL/GenBank/DDBJ databases">
        <authorList>
            <person name="Plum-Jensen L.E."/>
            <person name="Schramm A."/>
            <person name="Marshall I.P.G."/>
        </authorList>
    </citation>
    <scope>NUCLEOTIDE SEQUENCE</scope>
    <source>
        <strain evidence="6">Rat1</strain>
    </source>
</reference>
<dbReference type="Pfam" id="PF03160">
    <property type="entry name" value="Calx-beta"/>
    <property type="match status" value="1"/>
</dbReference>
<keyword evidence="2" id="KW-0677">Repeat</keyword>
<evidence type="ECO:0000256" key="4">
    <source>
        <dbReference type="SAM" id="MobiDB-lite"/>
    </source>
</evidence>
<sequence length="556" mass="60734">MKRSCILLLMMLILTSAGCKKDKENKQKVSQTAATTNQLSNIYSRNNEPAQISISTSSVTEGGEGITSTLVLPVTCSVEPRKNRDVTVKWSTSDATGTSEAQATAGEDYTPSNGSITFKNGESLQQQIAISVKGDVNVEEDEIFIVTLEQPVNAIIANSIGEALIINDDSEISQIPDPTPISDNYMLIKKNDLENLPTNGPEWDYLKDQADKAVGFVLDASSEYSPWLPNFNDRNRLPAKYLGAALVYASSYSGDKEPYKQAVKNALRHIIGSEEEPSTDGVPAYDAMLATARQLPAWIMAADLIGFDRTLTGTRTKLGSSTGTDWTKTTFEEWLSSLMTKEIGESPRWTTIVGTQEDSAANWAAHSTASRIAACLYLNDTAQLEKAITVMKGFLGDTASYPTSPPVGTPGFIPTNGFDSSWACNFKTETGGWHPINSSACGSEMDGIVVEDIGRSKGAYPDWDAKGISYAYETLSGLYLAAILLERHGEPAFSWSNEALKRAILWINRQGQIPSINNYECERHIIWIANHFYGLNLPTQPPSRGRGLAFTDWLFP</sequence>
<feature type="region of interest" description="Disordered" evidence="4">
    <location>
        <begin position="89"/>
        <end position="112"/>
    </location>
</feature>
<dbReference type="KEGG" id="eaj:Q3M24_10320"/>
<dbReference type="Gene3D" id="1.50.10.100">
    <property type="entry name" value="Chondroitin AC/alginate lyase"/>
    <property type="match status" value="1"/>
</dbReference>
<evidence type="ECO:0000256" key="3">
    <source>
        <dbReference type="ARBA" id="ARBA00022837"/>
    </source>
</evidence>
<dbReference type="Gene3D" id="2.60.40.2030">
    <property type="match status" value="1"/>
</dbReference>
<dbReference type="GO" id="GO:0016020">
    <property type="term" value="C:membrane"/>
    <property type="evidence" value="ECO:0007669"/>
    <property type="project" value="InterPro"/>
</dbReference>
<reference evidence="6" key="1">
    <citation type="journal article" date="2024" name="Syst. Appl. Microbiol.">
        <title>First single-strain enrichments of Electrothrix cable bacteria, description of E. aestuarii sp. nov. and E. rattekaaiensis sp. nov., and proposal of a cable bacteria taxonomy following the rules of the SeqCode.</title>
        <authorList>
            <person name="Plum-Jensen L.E."/>
            <person name="Schramm A."/>
            <person name="Marshall I.P.G."/>
        </authorList>
    </citation>
    <scope>NUCLEOTIDE SEQUENCE</scope>
    <source>
        <strain evidence="6">Rat1</strain>
    </source>
</reference>
<proteinExistence type="predicted"/>
<evidence type="ECO:0000256" key="1">
    <source>
        <dbReference type="ARBA" id="ARBA00022729"/>
    </source>
</evidence>
<dbReference type="SUPFAM" id="SSF48230">
    <property type="entry name" value="Chondroitin AC/alginate lyase"/>
    <property type="match status" value="1"/>
</dbReference>
<evidence type="ECO:0000256" key="2">
    <source>
        <dbReference type="ARBA" id="ARBA00022737"/>
    </source>
</evidence>
<evidence type="ECO:0000313" key="6">
    <source>
        <dbReference type="EMBL" id="XCN75100.1"/>
    </source>
</evidence>
<dbReference type="PROSITE" id="PS51257">
    <property type="entry name" value="PROKAR_LIPOPROTEIN"/>
    <property type="match status" value="1"/>
</dbReference>
<dbReference type="InterPro" id="IPR003644">
    <property type="entry name" value="Calx_beta"/>
</dbReference>
<evidence type="ECO:0000259" key="5">
    <source>
        <dbReference type="SMART" id="SM00237"/>
    </source>
</evidence>
<protein>
    <submittedName>
        <fullName evidence="6">Calx-beta domain-containing protein</fullName>
    </submittedName>
</protein>
<gene>
    <name evidence="6" type="ORF">Q3M24_10320</name>
</gene>
<accession>A0AAU8M0S8</accession>
<dbReference type="EMBL" id="CP159373">
    <property type="protein sequence ID" value="XCN75100.1"/>
    <property type="molecule type" value="Genomic_DNA"/>
</dbReference>
<keyword evidence="3" id="KW-0106">Calcium</keyword>
<feature type="domain" description="Calx-beta" evidence="5">
    <location>
        <begin position="34"/>
        <end position="149"/>
    </location>
</feature>